<reference evidence="2" key="1">
    <citation type="submission" date="2021-02" db="EMBL/GenBank/DDBJ databases">
        <title>Genome sequence Cadophora malorum strain M34.</title>
        <authorList>
            <person name="Stefanovic E."/>
            <person name="Vu D."/>
            <person name="Scully C."/>
            <person name="Dijksterhuis J."/>
            <person name="Roader J."/>
            <person name="Houbraken J."/>
        </authorList>
    </citation>
    <scope>NUCLEOTIDE SEQUENCE</scope>
    <source>
        <strain evidence="2">M34</strain>
    </source>
</reference>
<organism evidence="2 3">
    <name type="scientific">Cadophora malorum</name>
    <dbReference type="NCBI Taxonomy" id="108018"/>
    <lineage>
        <taxon>Eukaryota</taxon>
        <taxon>Fungi</taxon>
        <taxon>Dikarya</taxon>
        <taxon>Ascomycota</taxon>
        <taxon>Pezizomycotina</taxon>
        <taxon>Leotiomycetes</taxon>
        <taxon>Helotiales</taxon>
        <taxon>Ploettnerulaceae</taxon>
        <taxon>Cadophora</taxon>
    </lineage>
</organism>
<keyword evidence="3" id="KW-1185">Reference proteome</keyword>
<dbReference type="OrthoDB" id="3563439at2759"/>
<sequence length="131" mass="14164">MSSSIHTILTPLAILFTITHLTSAQQPTPYIPATHTGYSSPSPITSQTPHFLPPLSPSFRLLNSKEDYAASIYLALTSVQSTWAAGPEYPRIISAIHEAAPTSRYPSLLSSGYNWPAIVTASWYSSIDASI</sequence>
<keyword evidence="1" id="KW-0732">Signal</keyword>
<evidence type="ECO:0000313" key="3">
    <source>
        <dbReference type="Proteomes" id="UP000664132"/>
    </source>
</evidence>
<feature type="signal peptide" evidence="1">
    <location>
        <begin position="1"/>
        <end position="24"/>
    </location>
</feature>
<comment type="caution">
    <text evidence="2">The sequence shown here is derived from an EMBL/GenBank/DDBJ whole genome shotgun (WGS) entry which is preliminary data.</text>
</comment>
<dbReference type="AlphaFoldDB" id="A0A8H7THQ1"/>
<name>A0A8H7THQ1_9HELO</name>
<evidence type="ECO:0000313" key="2">
    <source>
        <dbReference type="EMBL" id="KAG4419121.1"/>
    </source>
</evidence>
<accession>A0A8H7THQ1</accession>
<protein>
    <submittedName>
        <fullName evidence="2">Uncharacterized protein</fullName>
    </submittedName>
</protein>
<evidence type="ECO:0000256" key="1">
    <source>
        <dbReference type="SAM" id="SignalP"/>
    </source>
</evidence>
<feature type="chain" id="PRO_5034931356" evidence="1">
    <location>
        <begin position="25"/>
        <end position="131"/>
    </location>
</feature>
<dbReference type="EMBL" id="JAFJYH010000112">
    <property type="protein sequence ID" value="KAG4419121.1"/>
    <property type="molecule type" value="Genomic_DNA"/>
</dbReference>
<dbReference type="Proteomes" id="UP000664132">
    <property type="component" value="Unassembled WGS sequence"/>
</dbReference>
<proteinExistence type="predicted"/>
<gene>
    <name evidence="2" type="ORF">IFR04_007717</name>
</gene>